<evidence type="ECO:0000313" key="3">
    <source>
        <dbReference type="EMBL" id="CAB4006363.1"/>
    </source>
</evidence>
<dbReference type="Gene3D" id="3.40.50.300">
    <property type="entry name" value="P-loop containing nucleotide triphosphate hydrolases"/>
    <property type="match status" value="1"/>
</dbReference>
<gene>
    <name evidence="3" type="ORF">PACLA_8A059120</name>
</gene>
<sequence length="1545" mass="174436">MASASSTTPISNEERRWVVIGVCLTKVLTPALRNVLATEMPKWHQVLCQPPTEIDKQVSVGHQKKLHPSTLNLNYKSINNNDALRSPSAFDYAVKDPLSLAKLFVKPFMSKFTGFDVTMDTSAVLSVICEAAPFVGAAAHAKTVRSDIRNEWAHCNFAEWTEPNFFDAFQNMETLLKNVNLSPNDEQKLCDELNSWKSKGFQLCFGQAVDNQILNLLRSEVDELREAVKTWSLNDEKMSKLVVKLDEMHRNLGKEIDDLRTRTEKAEIQGTTNSLTLKRHATQIDDIAKKVKRTNELSRYHVKEEEKIPYVFTAPPRNGYFAGRTEEIQKLKRILEVEETLSEKKVRVTAVCGLGGIGKTSLVSEYAHQMKEFYKGGVFWFSAEDDAHLSKTVNAVAVKIGALLNTFELTLPNILRKISTVHDPCLIVLDCLDQLDLTSNMLEFLSFPSKENFFGHFIVLTRRNPKRLVNDISVFEEKFCLQLECLQSEHAKQFLFSRTKVTRDENENAESVAECLCEKLGRLPLALEQAGAYIQMLGCSLSSYLEQYEAQRLQLLSLQAARPVSPGNESSHRLAVHTTWRINIEYIEKSTNGQAAVRFMNACSFFDENEIQKELVNVGAPEVKDVAYRKCVSSPLGSRQVLKLVTDFSLFTHVEAGCVTTHRLVQELVWENLDPKSKAESFIDAVRMLSFAFSKCPSPSNHVSLDERNGEEQDISFSGLPNSPSHFYMWSKFCIHGHRLRRNVEDLLPSLDSACLDSVWFPETAKILYECAVHLSANHQQEEAKRTLNFAYRILDWLPLAGYETVEKNVYDDFLFPLPIPLPELFQRMIQQFCVPTFILPEPLTEKLALEASDLAPEPSDVALDASDLAADSSDLAPDVSDLASDASDLGLNKKIDKFELDGNKAFKEGFFKKALDAYSSTINMAQDCNKPFDPLLVTHRYIKLEQCENALKDANDYITRRPYCWRGYALKAVVLDGLNKAISADLNDKASAEIAAALAFYHNRGIFTDFPIFVESFPDLQSRIFICDSVDELLDTMSSQELETGLLNILVLGSEEYILDYSETVGKPWNNCILVGTRKNCSVSLKSNCDISVLKCMLTNLSFSFNENRLHCLPDSFVKILNCNFSGLIKTRGVFDAEQCSFASSPLVCSKESRAIVQDCSFYNAGVGIRVEKGGTLEIQNSRIYNNAREGLVVFQSECVAVNCDIHDNGQEGINVYGSENVTLKGNNVYHNNGDGIRVEKSFVNVKENKLSDNGSRGILSEYNPSCSILMNKIFRNKRGGVSLLCNPEGFPSLVVNLNKIYRNGGPGLLVNDEIITVAESWYLKSPNFQSAEIENNEMHHNKGNKNDCELNLSVPYCSYCRVKCKLTMCEKCFTTAYCSESCQKQHYSKHKEVCKVLREKSSYLITSMQEADKRDMDVDDPEKYFSPEADDSSEEDDDSEEYLGPEEVRPKLASSPGDDLRFVVKVHNAGQLPTQETCPIVLYDRNREYSAQCYSRVIPQLLNEFGVLCRSRDYEKKLFFHCLCEDNGQLRLFTNEFAEFQNW</sequence>
<dbReference type="SUPFAM" id="SSF48452">
    <property type="entry name" value="TPR-like"/>
    <property type="match status" value="1"/>
</dbReference>
<dbReference type="InterPro" id="IPR012334">
    <property type="entry name" value="Pectin_lyas_fold"/>
</dbReference>
<keyword evidence="1" id="KW-0175">Coiled coil</keyword>
<feature type="compositionally biased region" description="Basic and acidic residues" evidence="2">
    <location>
        <begin position="1412"/>
        <end position="1427"/>
    </location>
</feature>
<dbReference type="PANTHER" id="PTHR35205">
    <property type="entry name" value="NB-ARC AND TPR DOMAIN PROTEIN"/>
    <property type="match status" value="1"/>
</dbReference>
<dbReference type="InterPro" id="IPR027417">
    <property type="entry name" value="P-loop_NTPase"/>
</dbReference>
<dbReference type="Gene3D" id="6.10.140.2220">
    <property type="match status" value="1"/>
</dbReference>
<organism evidence="3 4">
    <name type="scientific">Paramuricea clavata</name>
    <name type="common">Red gorgonian</name>
    <name type="synonym">Violescent sea-whip</name>
    <dbReference type="NCBI Taxonomy" id="317549"/>
    <lineage>
        <taxon>Eukaryota</taxon>
        <taxon>Metazoa</taxon>
        <taxon>Cnidaria</taxon>
        <taxon>Anthozoa</taxon>
        <taxon>Octocorallia</taxon>
        <taxon>Malacalcyonacea</taxon>
        <taxon>Plexauridae</taxon>
        <taxon>Paramuricea</taxon>
    </lineage>
</organism>
<dbReference type="PROSITE" id="PS50865">
    <property type="entry name" value="ZF_MYND_2"/>
    <property type="match status" value="1"/>
</dbReference>
<feature type="coiled-coil region" evidence="1">
    <location>
        <begin position="214"/>
        <end position="269"/>
    </location>
</feature>
<dbReference type="InterPro" id="IPR011990">
    <property type="entry name" value="TPR-like_helical_dom_sf"/>
</dbReference>
<dbReference type="OrthoDB" id="20872at2759"/>
<dbReference type="EMBL" id="CACRXK020005490">
    <property type="protein sequence ID" value="CAB4006363.1"/>
    <property type="molecule type" value="Genomic_DNA"/>
</dbReference>
<dbReference type="GO" id="GO:0043531">
    <property type="term" value="F:ADP binding"/>
    <property type="evidence" value="ECO:0007669"/>
    <property type="project" value="InterPro"/>
</dbReference>
<dbReference type="SUPFAM" id="SSF52540">
    <property type="entry name" value="P-loop containing nucleoside triphosphate hydrolases"/>
    <property type="match status" value="1"/>
</dbReference>
<feature type="compositionally biased region" description="Acidic residues" evidence="2">
    <location>
        <begin position="1430"/>
        <end position="1446"/>
    </location>
</feature>
<comment type="caution">
    <text evidence="3">The sequence shown here is derived from an EMBL/GenBank/DDBJ whole genome shotgun (WGS) entry which is preliminary data.</text>
</comment>
<dbReference type="Proteomes" id="UP001152795">
    <property type="component" value="Unassembled WGS sequence"/>
</dbReference>
<dbReference type="SUPFAM" id="SSF144232">
    <property type="entry name" value="HIT/MYND zinc finger-like"/>
    <property type="match status" value="1"/>
</dbReference>
<keyword evidence="4" id="KW-1185">Reference proteome</keyword>
<evidence type="ECO:0000256" key="1">
    <source>
        <dbReference type="SAM" id="Coils"/>
    </source>
</evidence>
<dbReference type="Pfam" id="PF13229">
    <property type="entry name" value="Beta_helix"/>
    <property type="match status" value="1"/>
</dbReference>
<dbReference type="PROSITE" id="PS01360">
    <property type="entry name" value="ZF_MYND_1"/>
    <property type="match status" value="1"/>
</dbReference>
<evidence type="ECO:0000313" key="4">
    <source>
        <dbReference type="Proteomes" id="UP001152795"/>
    </source>
</evidence>
<dbReference type="SUPFAM" id="SSF51126">
    <property type="entry name" value="Pectin lyase-like"/>
    <property type="match status" value="1"/>
</dbReference>
<dbReference type="SMART" id="SM00710">
    <property type="entry name" value="PbH1"/>
    <property type="match status" value="4"/>
</dbReference>
<dbReference type="Gene3D" id="2.160.20.10">
    <property type="entry name" value="Single-stranded right-handed beta-helix, Pectin lyase-like"/>
    <property type="match status" value="1"/>
</dbReference>
<accession>A0A7D9EEC8</accession>
<feature type="region of interest" description="Disordered" evidence="2">
    <location>
        <begin position="1410"/>
        <end position="1457"/>
    </location>
</feature>
<dbReference type="InterPro" id="IPR002893">
    <property type="entry name" value="Znf_MYND"/>
</dbReference>
<name>A0A7D9EEC8_PARCT</name>
<dbReference type="InterPro" id="IPR006626">
    <property type="entry name" value="PbH1"/>
</dbReference>
<dbReference type="Gene3D" id="1.25.40.10">
    <property type="entry name" value="Tetratricopeptide repeat domain"/>
    <property type="match status" value="1"/>
</dbReference>
<protein>
    <submittedName>
        <fullName evidence="3">Hsp70-Hsp90 organizing 1</fullName>
    </submittedName>
</protein>
<proteinExistence type="predicted"/>
<dbReference type="PANTHER" id="PTHR35205:SF1">
    <property type="entry name" value="ZU5 DOMAIN-CONTAINING PROTEIN"/>
    <property type="match status" value="1"/>
</dbReference>
<dbReference type="InterPro" id="IPR039448">
    <property type="entry name" value="Beta_helix"/>
</dbReference>
<reference evidence="3" key="1">
    <citation type="submission" date="2020-04" db="EMBL/GenBank/DDBJ databases">
        <authorList>
            <person name="Alioto T."/>
            <person name="Alioto T."/>
            <person name="Gomez Garrido J."/>
        </authorList>
    </citation>
    <scope>NUCLEOTIDE SEQUENCE</scope>
    <source>
        <strain evidence="3">A484AB</strain>
    </source>
</reference>
<dbReference type="InterPro" id="IPR011050">
    <property type="entry name" value="Pectin_lyase_fold/virulence"/>
</dbReference>
<evidence type="ECO:0000256" key="2">
    <source>
        <dbReference type="SAM" id="MobiDB-lite"/>
    </source>
</evidence>